<dbReference type="GO" id="GO:0000977">
    <property type="term" value="F:RNA polymerase II transcription regulatory region sequence-specific DNA binding"/>
    <property type="evidence" value="ECO:0007669"/>
    <property type="project" value="TreeGrafter"/>
</dbReference>
<feature type="region of interest" description="Disordered" evidence="10">
    <location>
        <begin position="151"/>
        <end position="180"/>
    </location>
</feature>
<keyword evidence="8" id="KW-0539">Nucleus</keyword>
<dbReference type="InterPro" id="IPR050717">
    <property type="entry name" value="C2H2-ZF_Transcription_Reg"/>
</dbReference>
<comment type="subcellular location">
    <subcellularLocation>
        <location evidence="1">Nucleus</location>
    </subcellularLocation>
</comment>
<feature type="compositionally biased region" description="Low complexity" evidence="10">
    <location>
        <begin position="53"/>
        <end position="64"/>
    </location>
</feature>
<dbReference type="PANTHER" id="PTHR14196:SF0">
    <property type="entry name" value="PROTEIN BOWEL"/>
    <property type="match status" value="1"/>
</dbReference>
<keyword evidence="4 9" id="KW-0863">Zinc-finger</keyword>
<dbReference type="Proteomes" id="UP000762676">
    <property type="component" value="Unassembled WGS sequence"/>
</dbReference>
<feature type="compositionally biased region" description="Low complexity" evidence="10">
    <location>
        <begin position="151"/>
        <end position="163"/>
    </location>
</feature>
<dbReference type="AlphaFoldDB" id="A0AAV4FU08"/>
<feature type="domain" description="C2H2-type" evidence="11">
    <location>
        <begin position="188"/>
        <end position="215"/>
    </location>
</feature>
<evidence type="ECO:0000256" key="2">
    <source>
        <dbReference type="ARBA" id="ARBA00022723"/>
    </source>
</evidence>
<dbReference type="SUPFAM" id="SSF57667">
    <property type="entry name" value="beta-beta-alpha zinc fingers"/>
    <property type="match status" value="2"/>
</dbReference>
<evidence type="ECO:0000256" key="10">
    <source>
        <dbReference type="SAM" id="MobiDB-lite"/>
    </source>
</evidence>
<evidence type="ECO:0000256" key="1">
    <source>
        <dbReference type="ARBA" id="ARBA00004123"/>
    </source>
</evidence>
<evidence type="ECO:0000313" key="12">
    <source>
        <dbReference type="EMBL" id="GFR76195.1"/>
    </source>
</evidence>
<dbReference type="FunFam" id="3.30.160.60:FF:000254">
    <property type="entry name" value="Odd-skipped related transciption factor 1"/>
    <property type="match status" value="1"/>
</dbReference>
<accession>A0AAV4FU08</accession>
<reference evidence="12 13" key="1">
    <citation type="journal article" date="2021" name="Elife">
        <title>Chloroplast acquisition without the gene transfer in kleptoplastic sea slugs, Plakobranchus ocellatus.</title>
        <authorList>
            <person name="Maeda T."/>
            <person name="Takahashi S."/>
            <person name="Yoshida T."/>
            <person name="Shimamura S."/>
            <person name="Takaki Y."/>
            <person name="Nagai Y."/>
            <person name="Toyoda A."/>
            <person name="Suzuki Y."/>
            <person name="Arimoto A."/>
            <person name="Ishii H."/>
            <person name="Satoh N."/>
            <person name="Nishiyama T."/>
            <person name="Hasebe M."/>
            <person name="Maruyama T."/>
            <person name="Minagawa J."/>
            <person name="Obokata J."/>
            <person name="Shigenobu S."/>
        </authorList>
    </citation>
    <scope>NUCLEOTIDE SEQUENCE [LARGE SCALE GENOMIC DNA]</scope>
</reference>
<dbReference type="GO" id="GO:0008270">
    <property type="term" value="F:zinc ion binding"/>
    <property type="evidence" value="ECO:0007669"/>
    <property type="project" value="UniProtKB-KW"/>
</dbReference>
<evidence type="ECO:0000256" key="9">
    <source>
        <dbReference type="PROSITE-ProRule" id="PRU00042"/>
    </source>
</evidence>
<evidence type="ECO:0000256" key="3">
    <source>
        <dbReference type="ARBA" id="ARBA00022737"/>
    </source>
</evidence>
<feature type="domain" description="C2H2-type" evidence="11">
    <location>
        <begin position="233"/>
        <end position="260"/>
    </location>
</feature>
<keyword evidence="3" id="KW-0677">Repeat</keyword>
<feature type="compositionally biased region" description="Low complexity" evidence="10">
    <location>
        <begin position="370"/>
        <end position="390"/>
    </location>
</feature>
<evidence type="ECO:0000256" key="4">
    <source>
        <dbReference type="ARBA" id="ARBA00022771"/>
    </source>
</evidence>
<evidence type="ECO:0000313" key="13">
    <source>
        <dbReference type="Proteomes" id="UP000762676"/>
    </source>
</evidence>
<comment type="caution">
    <text evidence="12">The sequence shown here is derived from an EMBL/GenBank/DDBJ whole genome shotgun (WGS) entry which is preliminary data.</text>
</comment>
<dbReference type="PROSITE" id="PS00028">
    <property type="entry name" value="ZINC_FINGER_C2H2_1"/>
    <property type="match status" value="2"/>
</dbReference>
<sequence>MTKQRQHHHNCNHNNCNHNHHQHHVRPHARRRRFDFSRLAESATTSDLEGCQSPDSSVSLSPPVTYFRRQRDGHDLDARADDQNNLRLQHPSPTHHHPHHHHLANARLMSHAMSELADRFELEKMRQLHFMSYTTGIDTLAGLRAAPPVLTSTPLRRTTSSNTHANTPSSGNADKVKVRRPRRPKKEFICRFCHRHFSKSYNLLIHERTHTDERPYPCDICGKAYIHSKEKPFKCEICGKGFCQSRTLAVHRASHSGNHSRALGLKGQRSARFSLGDRKNLIIKADLLAPLPLDFSKPRPALDDVPPSTRHVPEMTLMLTSPAKASEACLTSSEAVSSSQHQIIKKEEEDIDNVEVNVDGDDEDDDKDSNTITTTTTAAASTNTTTSSSSDRQIGLQNEDEKRC</sequence>
<keyword evidence="13" id="KW-1185">Reference proteome</keyword>
<protein>
    <submittedName>
        <fullName evidence="12">Protein odd-skipped-related 2</fullName>
    </submittedName>
</protein>
<keyword evidence="6" id="KW-0805">Transcription regulation</keyword>
<feature type="compositionally biased region" description="Basic residues" evidence="10">
    <location>
        <begin position="18"/>
        <end position="30"/>
    </location>
</feature>
<dbReference type="GO" id="GO:0005634">
    <property type="term" value="C:nucleus"/>
    <property type="evidence" value="ECO:0007669"/>
    <property type="project" value="UniProtKB-SubCell"/>
</dbReference>
<feature type="region of interest" description="Disordered" evidence="10">
    <location>
        <begin position="1"/>
        <end position="30"/>
    </location>
</feature>
<evidence type="ECO:0000259" key="11">
    <source>
        <dbReference type="PROSITE" id="PS50157"/>
    </source>
</evidence>
<organism evidence="12 13">
    <name type="scientific">Elysia marginata</name>
    <dbReference type="NCBI Taxonomy" id="1093978"/>
    <lineage>
        <taxon>Eukaryota</taxon>
        <taxon>Metazoa</taxon>
        <taxon>Spiralia</taxon>
        <taxon>Lophotrochozoa</taxon>
        <taxon>Mollusca</taxon>
        <taxon>Gastropoda</taxon>
        <taxon>Heterobranchia</taxon>
        <taxon>Euthyneura</taxon>
        <taxon>Panpulmonata</taxon>
        <taxon>Sacoglossa</taxon>
        <taxon>Placobranchoidea</taxon>
        <taxon>Plakobranchidae</taxon>
        <taxon>Elysia</taxon>
    </lineage>
</organism>
<keyword evidence="2" id="KW-0479">Metal-binding</keyword>
<dbReference type="InterPro" id="IPR013087">
    <property type="entry name" value="Znf_C2H2_type"/>
</dbReference>
<dbReference type="FunFam" id="3.30.160.60:FF:000311">
    <property type="entry name" value="protein odd-skipped-related 2 isoform X1"/>
    <property type="match status" value="1"/>
</dbReference>
<name>A0AAV4FU08_9GAST</name>
<dbReference type="Gene3D" id="3.30.160.60">
    <property type="entry name" value="Classic Zinc Finger"/>
    <property type="match status" value="3"/>
</dbReference>
<dbReference type="SMART" id="SM00355">
    <property type="entry name" value="ZnF_C2H2"/>
    <property type="match status" value="2"/>
</dbReference>
<keyword evidence="5" id="KW-0862">Zinc</keyword>
<dbReference type="GO" id="GO:0000981">
    <property type="term" value="F:DNA-binding transcription factor activity, RNA polymerase II-specific"/>
    <property type="evidence" value="ECO:0007669"/>
    <property type="project" value="TreeGrafter"/>
</dbReference>
<gene>
    <name evidence="12" type="ORF">ElyMa_002206600</name>
</gene>
<feature type="compositionally biased region" description="Acidic residues" evidence="10">
    <location>
        <begin position="349"/>
        <end position="367"/>
    </location>
</feature>
<proteinExistence type="predicted"/>
<evidence type="ECO:0000256" key="7">
    <source>
        <dbReference type="ARBA" id="ARBA00023163"/>
    </source>
</evidence>
<evidence type="ECO:0000256" key="5">
    <source>
        <dbReference type="ARBA" id="ARBA00022833"/>
    </source>
</evidence>
<dbReference type="EMBL" id="BMAT01004581">
    <property type="protein sequence ID" value="GFR76195.1"/>
    <property type="molecule type" value="Genomic_DNA"/>
</dbReference>
<evidence type="ECO:0000256" key="6">
    <source>
        <dbReference type="ARBA" id="ARBA00023015"/>
    </source>
</evidence>
<feature type="region of interest" description="Disordered" evidence="10">
    <location>
        <begin position="43"/>
        <end position="64"/>
    </location>
</feature>
<dbReference type="InterPro" id="IPR036236">
    <property type="entry name" value="Znf_C2H2_sf"/>
</dbReference>
<keyword evidence="7" id="KW-0804">Transcription</keyword>
<feature type="region of interest" description="Disordered" evidence="10">
    <location>
        <begin position="336"/>
        <end position="404"/>
    </location>
</feature>
<feature type="compositionally biased region" description="Basic residues" evidence="10">
    <location>
        <begin position="1"/>
        <end position="11"/>
    </location>
</feature>
<dbReference type="PANTHER" id="PTHR14196">
    <property type="entry name" value="ODD-SKIPPED - RELATED"/>
    <property type="match status" value="1"/>
</dbReference>
<evidence type="ECO:0000256" key="8">
    <source>
        <dbReference type="ARBA" id="ARBA00023242"/>
    </source>
</evidence>
<dbReference type="PROSITE" id="PS50157">
    <property type="entry name" value="ZINC_FINGER_C2H2_2"/>
    <property type="match status" value="2"/>
</dbReference>